<protein>
    <submittedName>
        <fullName evidence="9">Secretion system protein</fullName>
    </submittedName>
</protein>
<comment type="subcellular location">
    <subcellularLocation>
        <location evidence="1">Cell membrane</location>
        <topology evidence="1">Multi-pass membrane protein</topology>
    </subcellularLocation>
</comment>
<dbReference type="PANTHER" id="PTHR35007">
    <property type="entry name" value="INTEGRAL MEMBRANE PROTEIN-RELATED"/>
    <property type="match status" value="1"/>
</dbReference>
<comment type="caution">
    <text evidence="9">The sequence shown here is derived from an EMBL/GenBank/DDBJ whole genome shotgun (WGS) entry which is preliminary data.</text>
</comment>
<accession>A0A0A0BK85</accession>
<proteinExistence type="predicted"/>
<keyword evidence="5 7" id="KW-0472">Membrane</keyword>
<dbReference type="InterPro" id="IPR018076">
    <property type="entry name" value="T2SS_GspF_dom"/>
</dbReference>
<keyword evidence="2" id="KW-1003">Cell membrane</keyword>
<feature type="domain" description="Type II secretion system protein GspF" evidence="8">
    <location>
        <begin position="45"/>
        <end position="155"/>
    </location>
</feature>
<evidence type="ECO:0000256" key="1">
    <source>
        <dbReference type="ARBA" id="ARBA00004651"/>
    </source>
</evidence>
<evidence type="ECO:0000256" key="7">
    <source>
        <dbReference type="SAM" id="Phobius"/>
    </source>
</evidence>
<name>A0A0A0BK85_9CELL</name>
<keyword evidence="10" id="KW-1185">Reference proteome</keyword>
<feature type="region of interest" description="Disordered" evidence="6">
    <location>
        <begin position="1"/>
        <end position="23"/>
    </location>
</feature>
<dbReference type="Pfam" id="PF00482">
    <property type="entry name" value="T2SSF"/>
    <property type="match status" value="1"/>
</dbReference>
<evidence type="ECO:0000256" key="6">
    <source>
        <dbReference type="SAM" id="MobiDB-lite"/>
    </source>
</evidence>
<dbReference type="GO" id="GO:0005886">
    <property type="term" value="C:plasma membrane"/>
    <property type="evidence" value="ECO:0007669"/>
    <property type="project" value="UniProtKB-SubCell"/>
</dbReference>
<evidence type="ECO:0000313" key="10">
    <source>
        <dbReference type="Proteomes" id="UP000029839"/>
    </source>
</evidence>
<keyword evidence="3 7" id="KW-0812">Transmembrane</keyword>
<reference evidence="9 10" key="2">
    <citation type="journal article" date="2015" name="Stand. Genomic Sci.">
        <title>Draft genome sequence of Cellulomonas carbonis T26(T) and comparative analysis of six Cellulomonas genomes.</title>
        <authorList>
            <person name="Zhuang W."/>
            <person name="Zhang S."/>
            <person name="Xia X."/>
            <person name="Wang G."/>
        </authorList>
    </citation>
    <scope>NUCLEOTIDE SEQUENCE [LARGE SCALE GENOMIC DNA]</scope>
    <source>
        <strain evidence="9 10">T26</strain>
    </source>
</reference>
<dbReference type="RefSeq" id="WP_161784100.1">
    <property type="nucleotide sequence ID" value="NZ_AXCY01000258.1"/>
</dbReference>
<gene>
    <name evidence="9" type="ORF">N868_09390</name>
</gene>
<evidence type="ECO:0000256" key="3">
    <source>
        <dbReference type="ARBA" id="ARBA00022692"/>
    </source>
</evidence>
<keyword evidence="4 7" id="KW-1133">Transmembrane helix</keyword>
<dbReference type="EMBL" id="AXCY01000258">
    <property type="protein sequence ID" value="KGM08401.1"/>
    <property type="molecule type" value="Genomic_DNA"/>
</dbReference>
<organism evidence="9 10">
    <name type="scientific">Cellulomonas carbonis T26</name>
    <dbReference type="NCBI Taxonomy" id="947969"/>
    <lineage>
        <taxon>Bacteria</taxon>
        <taxon>Bacillati</taxon>
        <taxon>Actinomycetota</taxon>
        <taxon>Actinomycetes</taxon>
        <taxon>Micrococcales</taxon>
        <taxon>Cellulomonadaceae</taxon>
        <taxon>Cellulomonas</taxon>
    </lineage>
</organism>
<dbReference type="PANTHER" id="PTHR35007:SF3">
    <property type="entry name" value="POSSIBLE CONSERVED ALANINE RICH MEMBRANE PROTEIN"/>
    <property type="match status" value="1"/>
</dbReference>
<dbReference type="AlphaFoldDB" id="A0A0A0BK85"/>
<evidence type="ECO:0000256" key="4">
    <source>
        <dbReference type="ARBA" id="ARBA00022989"/>
    </source>
</evidence>
<reference evidence="9 10" key="1">
    <citation type="submission" date="2013-08" db="EMBL/GenBank/DDBJ databases">
        <title>Genome sequencing of Cellulomonas carbonis T26.</title>
        <authorList>
            <person name="Chen F."/>
            <person name="Li Y."/>
            <person name="Wang G."/>
        </authorList>
    </citation>
    <scope>NUCLEOTIDE SEQUENCE [LARGE SCALE GENOMIC DNA]</scope>
    <source>
        <strain evidence="9 10">T26</strain>
    </source>
</reference>
<evidence type="ECO:0000256" key="5">
    <source>
        <dbReference type="ARBA" id="ARBA00023136"/>
    </source>
</evidence>
<dbReference type="Proteomes" id="UP000029839">
    <property type="component" value="Unassembled WGS sequence"/>
</dbReference>
<evidence type="ECO:0000313" key="9">
    <source>
        <dbReference type="EMBL" id="KGM08401.1"/>
    </source>
</evidence>
<evidence type="ECO:0000256" key="2">
    <source>
        <dbReference type="ARBA" id="ARBA00022475"/>
    </source>
</evidence>
<sequence length="169" mass="17280">MRVARRLHGLDGRGHAPTTTAPAGAGAEVEVGALLDLLEAACVVGAGVPRALEAVGRSAGGVRGRALREAGAALLLGATWADAWARTPDVLRPVERALRPAWDEGTPAAALLRSAAEAVRRDRHARATHEAARLGVRLVLPLGLCHLPAFVLVGLVPVVVSMAADGLAG</sequence>
<evidence type="ECO:0000259" key="8">
    <source>
        <dbReference type="Pfam" id="PF00482"/>
    </source>
</evidence>
<feature type="transmembrane region" description="Helical" evidence="7">
    <location>
        <begin position="138"/>
        <end position="164"/>
    </location>
</feature>